<protein>
    <submittedName>
        <fullName evidence="1">Uncharacterized protein</fullName>
    </submittedName>
</protein>
<evidence type="ECO:0000313" key="2">
    <source>
        <dbReference type="Proteomes" id="UP000250321"/>
    </source>
</evidence>
<gene>
    <name evidence="1" type="ORF">Pyn_21450</name>
</gene>
<evidence type="ECO:0000313" key="1">
    <source>
        <dbReference type="EMBL" id="PQQ09458.1"/>
    </source>
</evidence>
<dbReference type="AlphaFoldDB" id="A0A314YX81"/>
<keyword evidence="2" id="KW-1185">Reference proteome</keyword>
<name>A0A314YX81_PRUYE</name>
<organism evidence="1 2">
    <name type="scientific">Prunus yedoensis var. nudiflora</name>
    <dbReference type="NCBI Taxonomy" id="2094558"/>
    <lineage>
        <taxon>Eukaryota</taxon>
        <taxon>Viridiplantae</taxon>
        <taxon>Streptophyta</taxon>
        <taxon>Embryophyta</taxon>
        <taxon>Tracheophyta</taxon>
        <taxon>Spermatophyta</taxon>
        <taxon>Magnoliopsida</taxon>
        <taxon>eudicotyledons</taxon>
        <taxon>Gunneridae</taxon>
        <taxon>Pentapetalae</taxon>
        <taxon>rosids</taxon>
        <taxon>fabids</taxon>
        <taxon>Rosales</taxon>
        <taxon>Rosaceae</taxon>
        <taxon>Amygdaloideae</taxon>
        <taxon>Amygdaleae</taxon>
        <taxon>Prunus</taxon>
    </lineage>
</organism>
<proteinExistence type="predicted"/>
<sequence length="113" mass="11772">MDDLTNSENPIKLAFSNLHRPISHHSCNCCRVSCRRVSADTKPTSRDIAARRGGGGWRRTSCACCASAAQPPRVPPCPAASASTASFPISPLASVLSSPGPATAPIAQLLFKA</sequence>
<reference evidence="1 2" key="1">
    <citation type="submission" date="2018-02" db="EMBL/GenBank/DDBJ databases">
        <title>Draft genome of wild Prunus yedoensis var. nudiflora.</title>
        <authorList>
            <person name="Baek S."/>
            <person name="Kim J.-H."/>
            <person name="Choi K."/>
            <person name="Kim G.-B."/>
            <person name="Cho A."/>
            <person name="Jang H."/>
            <person name="Shin C.-H."/>
            <person name="Yu H.-J."/>
            <person name="Mun J.-H."/>
        </authorList>
    </citation>
    <scope>NUCLEOTIDE SEQUENCE [LARGE SCALE GENOMIC DNA]</scope>
    <source>
        <strain evidence="2">cv. Jeju island</strain>
        <tissue evidence="1">Leaf</tissue>
    </source>
</reference>
<dbReference type="EMBL" id="PJQY01000621">
    <property type="protein sequence ID" value="PQQ09458.1"/>
    <property type="molecule type" value="Genomic_DNA"/>
</dbReference>
<dbReference type="Proteomes" id="UP000250321">
    <property type="component" value="Unassembled WGS sequence"/>
</dbReference>
<comment type="caution">
    <text evidence="1">The sequence shown here is derived from an EMBL/GenBank/DDBJ whole genome shotgun (WGS) entry which is preliminary data.</text>
</comment>
<accession>A0A314YX81</accession>